<dbReference type="PROSITE" id="PS00041">
    <property type="entry name" value="HTH_ARAC_FAMILY_1"/>
    <property type="match status" value="1"/>
</dbReference>
<proteinExistence type="predicted"/>
<name>A0ABQ1ENF4_9BACL</name>
<dbReference type="SUPFAM" id="SSF46689">
    <property type="entry name" value="Homeodomain-like"/>
    <property type="match status" value="2"/>
</dbReference>
<dbReference type="Proteomes" id="UP000615455">
    <property type="component" value="Unassembled WGS sequence"/>
</dbReference>
<keyword evidence="3" id="KW-0804">Transcription</keyword>
<dbReference type="RefSeq" id="WP_189012241.1">
    <property type="nucleotide sequence ID" value="NZ_BMHE01000011.1"/>
</dbReference>
<dbReference type="PANTHER" id="PTHR43280">
    <property type="entry name" value="ARAC-FAMILY TRANSCRIPTIONAL REGULATOR"/>
    <property type="match status" value="1"/>
</dbReference>
<organism evidence="5 6">
    <name type="scientific">Paenibacillus marchantiophytorum</name>
    <dbReference type="NCBI Taxonomy" id="1619310"/>
    <lineage>
        <taxon>Bacteria</taxon>
        <taxon>Bacillati</taxon>
        <taxon>Bacillota</taxon>
        <taxon>Bacilli</taxon>
        <taxon>Bacillales</taxon>
        <taxon>Paenibacillaceae</taxon>
        <taxon>Paenibacillus</taxon>
    </lineage>
</organism>
<dbReference type="InterPro" id="IPR009057">
    <property type="entry name" value="Homeodomain-like_sf"/>
</dbReference>
<dbReference type="Pfam" id="PF02311">
    <property type="entry name" value="AraC_binding"/>
    <property type="match status" value="1"/>
</dbReference>
<dbReference type="Pfam" id="PF12833">
    <property type="entry name" value="HTH_18"/>
    <property type="match status" value="1"/>
</dbReference>
<evidence type="ECO:0000256" key="3">
    <source>
        <dbReference type="ARBA" id="ARBA00023163"/>
    </source>
</evidence>
<dbReference type="PANTHER" id="PTHR43280:SF2">
    <property type="entry name" value="HTH-TYPE TRANSCRIPTIONAL REGULATOR EXSA"/>
    <property type="match status" value="1"/>
</dbReference>
<dbReference type="SUPFAM" id="SSF51215">
    <property type="entry name" value="Regulatory protein AraC"/>
    <property type="match status" value="1"/>
</dbReference>
<keyword evidence="6" id="KW-1185">Reference proteome</keyword>
<evidence type="ECO:0000313" key="5">
    <source>
        <dbReference type="EMBL" id="GFZ79760.1"/>
    </source>
</evidence>
<dbReference type="PROSITE" id="PS01124">
    <property type="entry name" value="HTH_ARAC_FAMILY_2"/>
    <property type="match status" value="1"/>
</dbReference>
<comment type="caution">
    <text evidence="5">The sequence shown here is derived from an EMBL/GenBank/DDBJ whole genome shotgun (WGS) entry which is preliminary data.</text>
</comment>
<dbReference type="SMART" id="SM00342">
    <property type="entry name" value="HTH_ARAC"/>
    <property type="match status" value="1"/>
</dbReference>
<dbReference type="PRINTS" id="PR00032">
    <property type="entry name" value="HTHARAC"/>
</dbReference>
<feature type="domain" description="HTH araC/xylS-type" evidence="4">
    <location>
        <begin position="192"/>
        <end position="290"/>
    </location>
</feature>
<dbReference type="InterPro" id="IPR020449">
    <property type="entry name" value="Tscrpt_reg_AraC-type_HTH"/>
</dbReference>
<keyword evidence="1" id="KW-0805">Transcription regulation</keyword>
<accession>A0ABQ1ENF4</accession>
<dbReference type="Gene3D" id="1.10.10.60">
    <property type="entry name" value="Homeodomain-like"/>
    <property type="match status" value="2"/>
</dbReference>
<dbReference type="InterPro" id="IPR018062">
    <property type="entry name" value="HTH_AraC-typ_CS"/>
</dbReference>
<protein>
    <submittedName>
        <fullName evidence="5">AraC family transcriptional regulator</fullName>
    </submittedName>
</protein>
<evidence type="ECO:0000256" key="1">
    <source>
        <dbReference type="ARBA" id="ARBA00023015"/>
    </source>
</evidence>
<dbReference type="InterPro" id="IPR018060">
    <property type="entry name" value="HTH_AraC"/>
</dbReference>
<dbReference type="EMBL" id="BMHE01000011">
    <property type="protein sequence ID" value="GFZ79760.1"/>
    <property type="molecule type" value="Genomic_DNA"/>
</dbReference>
<dbReference type="InterPro" id="IPR037923">
    <property type="entry name" value="HTH-like"/>
</dbReference>
<dbReference type="Gene3D" id="2.60.120.10">
    <property type="entry name" value="Jelly Rolls"/>
    <property type="match status" value="1"/>
</dbReference>
<sequence>MEQAQFKEDRIHGDPLYPIRVYEINCQPGEELLELHWHDELEFLMLTKGKALFRVSMQDYELEAGEAIFVNGGQLHSGQIVTNEGCSFTAIVFHADILGGDRFDLVREKYINPLIQQKYVVPVRIRQDTVEEREILTLLGQVFEVNLNEKPFFELSTKAYLPLIISKLMMLGGPSFRELPLPVNPAHIDRLKDIIAYMQANFSSAIRLEDLAAIASFSESYFCRYFKGFTGKSPMDYLNQLRAKRAALLLKDTDKKITEISFDVGFNTLSYFIGVFKMHFGCTPSQYRKRLNEDIKKRERG</sequence>
<dbReference type="InterPro" id="IPR014710">
    <property type="entry name" value="RmlC-like_jellyroll"/>
</dbReference>
<evidence type="ECO:0000313" key="6">
    <source>
        <dbReference type="Proteomes" id="UP000615455"/>
    </source>
</evidence>
<keyword evidence="2" id="KW-0238">DNA-binding</keyword>
<gene>
    <name evidence="5" type="ORF">GCM10008018_26650</name>
</gene>
<evidence type="ECO:0000259" key="4">
    <source>
        <dbReference type="PROSITE" id="PS01124"/>
    </source>
</evidence>
<dbReference type="InterPro" id="IPR003313">
    <property type="entry name" value="AraC-bd"/>
</dbReference>
<evidence type="ECO:0000256" key="2">
    <source>
        <dbReference type="ARBA" id="ARBA00023125"/>
    </source>
</evidence>
<reference evidence="6" key="1">
    <citation type="journal article" date="2019" name="Int. J. Syst. Evol. Microbiol.">
        <title>The Global Catalogue of Microorganisms (GCM) 10K type strain sequencing project: providing services to taxonomists for standard genome sequencing and annotation.</title>
        <authorList>
            <consortium name="The Broad Institute Genomics Platform"/>
            <consortium name="The Broad Institute Genome Sequencing Center for Infectious Disease"/>
            <person name="Wu L."/>
            <person name="Ma J."/>
        </authorList>
    </citation>
    <scope>NUCLEOTIDE SEQUENCE [LARGE SCALE GENOMIC DNA]</scope>
    <source>
        <strain evidence="6">CGMCC 1.15043</strain>
    </source>
</reference>